<dbReference type="NCBIfam" id="TIGR00254">
    <property type="entry name" value="GGDEF"/>
    <property type="match status" value="1"/>
</dbReference>
<dbReference type="PROSITE" id="PS50883">
    <property type="entry name" value="EAL"/>
    <property type="match status" value="1"/>
</dbReference>
<evidence type="ECO:0000259" key="3">
    <source>
        <dbReference type="PROSITE" id="PS50887"/>
    </source>
</evidence>
<dbReference type="EMBL" id="FVZE01000018">
    <property type="protein sequence ID" value="SLK12168.1"/>
    <property type="molecule type" value="Genomic_DNA"/>
</dbReference>
<feature type="transmembrane region" description="Helical" evidence="1">
    <location>
        <begin position="67"/>
        <end position="87"/>
    </location>
</feature>
<dbReference type="PANTHER" id="PTHR44757">
    <property type="entry name" value="DIGUANYLATE CYCLASE DGCP"/>
    <property type="match status" value="1"/>
</dbReference>
<proteinExistence type="predicted"/>
<keyword evidence="1" id="KW-1133">Transmembrane helix</keyword>
<dbReference type="InterPro" id="IPR000160">
    <property type="entry name" value="GGDEF_dom"/>
</dbReference>
<sequence>MMHKIGPELIKRTPITLLALTRHRVEPHEEDWFARCRSDYLRSFPFTLLELVRLSALLLLVGRSSNLAFVCAVLVGFALVMGVQASLRHREANLQCSQTLALRYRRNTFCIRAIWWCVMLGWSIVIAPQDQLQGLTALGIAMMVIDGISILALPHLALGAVLSSACAIIAGLLNREGMAAAPVAVAIGLLASFLHWSIYNLFYLFATRRIRTKRLAQSNETIQLLLNQYDDEGSDWLYEIDAEARISNPSPRFCDACGIDADRLDGMPLAVLFHEGIHRQELQAKLNSGESFRDLILPLKVRGEERWWSLNGRPIVQLRGKAGGWRGFIADVSDAKQAEAKISHMAHFDLLTGLPNRTLFNATLERAMIRLSTRRSAGLLFVDLDHFKEINDGYGHAAGDALLVEVGRRLEQAVRPGDLVARLGGDEFVVLLSDLPSREECLEVAQRLLGEFEKPIEIDGQAMTIGASIGAAVAPDDGMTADELLRAADLAMYETKVGGRNGFSVFDASMREQMQERRDLATGLRNAIGRNELELHYQPLVDLPTGQTGGYEALVRWNHPAKGVLNPDVFIPIAEESTLINELGEWVIRNALAEAATWPDHLTIAVNVSPAQMRDKGFLRLVANALAASGVQPQRLELEVTESLFIRDEEEVLKLLQSFRRMGVRISLDDFGTGYSSLKYLQAFPFDKIKIDRSFVSGLLDREDCQAIVQSVIALAKDLEISTTAEGVETDDQLEALRQRGCAQVQGFLFSKAVPSRNLPFNRTEGSDERDLESILELSEGSLSPVLKTSSQRGTR</sequence>
<evidence type="ECO:0000259" key="2">
    <source>
        <dbReference type="PROSITE" id="PS50883"/>
    </source>
</evidence>
<feature type="domain" description="EAL" evidence="2">
    <location>
        <begin position="517"/>
        <end position="767"/>
    </location>
</feature>
<dbReference type="CDD" id="cd01949">
    <property type="entry name" value="GGDEF"/>
    <property type="match status" value="1"/>
</dbReference>
<feature type="transmembrane region" description="Helical" evidence="1">
    <location>
        <begin position="108"/>
        <end position="126"/>
    </location>
</feature>
<name>A0A1U6IVY4_9SPHN</name>
<dbReference type="AlphaFoldDB" id="A0A1U6IVY4"/>
<dbReference type="NCBIfam" id="TIGR00229">
    <property type="entry name" value="sensory_box"/>
    <property type="match status" value="1"/>
</dbReference>
<organism evidence="4 5">
    <name type="scientific">Novosphingobium mathurense</name>
    <dbReference type="NCBI Taxonomy" id="428990"/>
    <lineage>
        <taxon>Bacteria</taxon>
        <taxon>Pseudomonadati</taxon>
        <taxon>Pseudomonadota</taxon>
        <taxon>Alphaproteobacteria</taxon>
        <taxon>Sphingomonadales</taxon>
        <taxon>Sphingomonadaceae</taxon>
        <taxon>Novosphingobium</taxon>
    </lineage>
</organism>
<dbReference type="InterPro" id="IPR035919">
    <property type="entry name" value="EAL_sf"/>
</dbReference>
<dbReference type="Gene3D" id="3.30.450.20">
    <property type="entry name" value="PAS domain"/>
    <property type="match status" value="1"/>
</dbReference>
<feature type="transmembrane region" description="Helical" evidence="1">
    <location>
        <begin position="156"/>
        <end position="173"/>
    </location>
</feature>
<dbReference type="GO" id="GO:0003824">
    <property type="term" value="F:catalytic activity"/>
    <property type="evidence" value="ECO:0007669"/>
    <property type="project" value="UniProtKB-ARBA"/>
</dbReference>
<dbReference type="STRING" id="428990.SAMN06295987_1188"/>
<keyword evidence="5" id="KW-1185">Reference proteome</keyword>
<dbReference type="InterPro" id="IPR043128">
    <property type="entry name" value="Rev_trsase/Diguanyl_cyclase"/>
</dbReference>
<dbReference type="SUPFAM" id="SSF55785">
    <property type="entry name" value="PYP-like sensor domain (PAS domain)"/>
    <property type="match status" value="1"/>
</dbReference>
<dbReference type="PROSITE" id="PS50887">
    <property type="entry name" value="GGDEF"/>
    <property type="match status" value="1"/>
</dbReference>
<dbReference type="InterPro" id="IPR035965">
    <property type="entry name" value="PAS-like_dom_sf"/>
</dbReference>
<feature type="transmembrane region" description="Helical" evidence="1">
    <location>
        <begin position="179"/>
        <end position="205"/>
    </location>
</feature>
<dbReference type="InterPro" id="IPR001633">
    <property type="entry name" value="EAL_dom"/>
</dbReference>
<dbReference type="InterPro" id="IPR029787">
    <property type="entry name" value="Nucleotide_cyclase"/>
</dbReference>
<dbReference type="CDD" id="cd01948">
    <property type="entry name" value="EAL"/>
    <property type="match status" value="1"/>
</dbReference>
<dbReference type="InterPro" id="IPR013656">
    <property type="entry name" value="PAS_4"/>
</dbReference>
<dbReference type="CDD" id="cd00130">
    <property type="entry name" value="PAS"/>
    <property type="match status" value="1"/>
</dbReference>
<keyword evidence="1" id="KW-0472">Membrane</keyword>
<dbReference type="SUPFAM" id="SSF141868">
    <property type="entry name" value="EAL domain-like"/>
    <property type="match status" value="1"/>
</dbReference>
<protein>
    <submittedName>
        <fullName evidence="4">PAS domain S-box-containing protein/diguanylate cyclase (GGDEF) domain-containing protein</fullName>
    </submittedName>
</protein>
<dbReference type="Proteomes" id="UP000190989">
    <property type="component" value="Unassembled WGS sequence"/>
</dbReference>
<dbReference type="PANTHER" id="PTHR44757:SF2">
    <property type="entry name" value="BIOFILM ARCHITECTURE MAINTENANCE PROTEIN MBAA"/>
    <property type="match status" value="1"/>
</dbReference>
<dbReference type="FunFam" id="3.30.70.270:FF:000001">
    <property type="entry name" value="Diguanylate cyclase domain protein"/>
    <property type="match status" value="1"/>
</dbReference>
<dbReference type="SMART" id="SM00052">
    <property type="entry name" value="EAL"/>
    <property type="match status" value="1"/>
</dbReference>
<dbReference type="RefSeq" id="WP_079732025.1">
    <property type="nucleotide sequence ID" value="NZ_FVZE01000018.1"/>
</dbReference>
<dbReference type="InterPro" id="IPR000014">
    <property type="entry name" value="PAS"/>
</dbReference>
<dbReference type="Gene3D" id="3.30.70.270">
    <property type="match status" value="1"/>
</dbReference>
<evidence type="ECO:0000256" key="1">
    <source>
        <dbReference type="SAM" id="Phobius"/>
    </source>
</evidence>
<dbReference type="Pfam" id="PF08448">
    <property type="entry name" value="PAS_4"/>
    <property type="match status" value="1"/>
</dbReference>
<feature type="domain" description="GGDEF" evidence="3">
    <location>
        <begin position="375"/>
        <end position="508"/>
    </location>
</feature>
<evidence type="ECO:0000313" key="4">
    <source>
        <dbReference type="EMBL" id="SLK12168.1"/>
    </source>
</evidence>
<dbReference type="Pfam" id="PF00990">
    <property type="entry name" value="GGDEF"/>
    <property type="match status" value="1"/>
</dbReference>
<dbReference type="SUPFAM" id="SSF55073">
    <property type="entry name" value="Nucleotide cyclase"/>
    <property type="match status" value="1"/>
</dbReference>
<evidence type="ECO:0000313" key="5">
    <source>
        <dbReference type="Proteomes" id="UP000190989"/>
    </source>
</evidence>
<gene>
    <name evidence="4" type="ORF">SAMN06295987_1188</name>
</gene>
<dbReference type="SMART" id="SM00267">
    <property type="entry name" value="GGDEF"/>
    <property type="match status" value="1"/>
</dbReference>
<reference evidence="5" key="1">
    <citation type="submission" date="2017-02" db="EMBL/GenBank/DDBJ databases">
        <authorList>
            <person name="Varghese N."/>
            <person name="Submissions S."/>
        </authorList>
    </citation>
    <scope>NUCLEOTIDE SEQUENCE [LARGE SCALE GENOMIC DNA]</scope>
    <source>
        <strain evidence="5">SM117</strain>
    </source>
</reference>
<dbReference type="Pfam" id="PF00563">
    <property type="entry name" value="EAL"/>
    <property type="match status" value="1"/>
</dbReference>
<dbReference type="Gene3D" id="3.20.20.450">
    <property type="entry name" value="EAL domain"/>
    <property type="match status" value="1"/>
</dbReference>
<dbReference type="InterPro" id="IPR052155">
    <property type="entry name" value="Biofilm_reg_signaling"/>
</dbReference>
<accession>A0A1U6IVY4</accession>
<keyword evidence="1" id="KW-0812">Transmembrane</keyword>